<dbReference type="CDD" id="cd01949">
    <property type="entry name" value="GGDEF"/>
    <property type="match status" value="1"/>
</dbReference>
<dbReference type="Pfam" id="PF13426">
    <property type="entry name" value="PAS_9"/>
    <property type="match status" value="1"/>
</dbReference>
<dbReference type="Gene3D" id="3.30.70.270">
    <property type="match status" value="1"/>
</dbReference>
<dbReference type="NCBIfam" id="TIGR00229">
    <property type="entry name" value="sensory_box"/>
    <property type="match status" value="1"/>
</dbReference>
<feature type="domain" description="GGDEF" evidence="3">
    <location>
        <begin position="276"/>
        <end position="409"/>
    </location>
</feature>
<evidence type="ECO:0000313" key="5">
    <source>
        <dbReference type="Proteomes" id="UP000233766"/>
    </source>
</evidence>
<dbReference type="EMBL" id="PJMW01000002">
    <property type="protein sequence ID" value="PKV81823.1"/>
    <property type="molecule type" value="Genomic_DNA"/>
</dbReference>
<reference evidence="4 5" key="1">
    <citation type="submission" date="2017-12" db="EMBL/GenBank/DDBJ databases">
        <title>Sequencing the genomes of 1000 Actinobacteria strains.</title>
        <authorList>
            <person name="Klenk H.-P."/>
        </authorList>
    </citation>
    <scope>NUCLEOTIDE SEQUENCE [LARGE SCALE GENOMIC DNA]</scope>
    <source>
        <strain evidence="4 5">DSM 44489</strain>
    </source>
</reference>
<dbReference type="InterPro" id="IPR000700">
    <property type="entry name" value="PAS-assoc_C"/>
</dbReference>
<dbReference type="SUPFAM" id="SSF55785">
    <property type="entry name" value="PYP-like sensor domain (PAS domain)"/>
    <property type="match status" value="1"/>
</dbReference>
<dbReference type="FunFam" id="3.30.70.270:FF:000001">
    <property type="entry name" value="Diguanylate cyclase domain protein"/>
    <property type="match status" value="1"/>
</dbReference>
<dbReference type="InterPro" id="IPR052155">
    <property type="entry name" value="Biofilm_reg_signaling"/>
</dbReference>
<comment type="caution">
    <text evidence="4">The sequence shown here is derived from an EMBL/GenBank/DDBJ whole genome shotgun (WGS) entry which is preliminary data.</text>
</comment>
<dbReference type="PANTHER" id="PTHR44757">
    <property type="entry name" value="DIGUANYLATE CYCLASE DGCP"/>
    <property type="match status" value="1"/>
</dbReference>
<proteinExistence type="predicted"/>
<dbReference type="CDD" id="cd00130">
    <property type="entry name" value="PAS"/>
    <property type="match status" value="1"/>
</dbReference>
<keyword evidence="5" id="KW-1185">Reference proteome</keyword>
<dbReference type="PANTHER" id="PTHR44757:SF2">
    <property type="entry name" value="BIOFILM ARCHITECTURE MAINTENANCE PROTEIN MBAA"/>
    <property type="match status" value="1"/>
</dbReference>
<evidence type="ECO:0000259" key="3">
    <source>
        <dbReference type="PROSITE" id="PS50887"/>
    </source>
</evidence>
<name>A0A2N3VJM8_9NOCA</name>
<organism evidence="4 5">
    <name type="scientific">Nocardia fluminea</name>
    <dbReference type="NCBI Taxonomy" id="134984"/>
    <lineage>
        <taxon>Bacteria</taxon>
        <taxon>Bacillati</taxon>
        <taxon>Actinomycetota</taxon>
        <taxon>Actinomycetes</taxon>
        <taxon>Mycobacteriales</taxon>
        <taxon>Nocardiaceae</taxon>
        <taxon>Nocardia</taxon>
    </lineage>
</organism>
<evidence type="ECO:0000259" key="1">
    <source>
        <dbReference type="PROSITE" id="PS50112"/>
    </source>
</evidence>
<dbReference type="InterPro" id="IPR043128">
    <property type="entry name" value="Rev_trsase/Diguanyl_cyclase"/>
</dbReference>
<dbReference type="PROSITE" id="PS50112">
    <property type="entry name" value="PAS"/>
    <property type="match status" value="1"/>
</dbReference>
<sequence length="424" mass="45751">MSSTVPARRFARQWAARLVAVTTPLCGEDELADVLEQLLARVLIALDNPAWDPAAGENLGLAVADLGFRSPAVIDASLPTLCDVCQHAGATSQVMTSLAARFGLGVGRGLTSEPVTAHAADGFEIAFRHASVAMSIGDDRGRIIDANPAFERLMGYPLDELRGLDGFDLAGDTADIERRRIFTDLADNDSGTVRFESEQPRPDGSTRWVGWTITQCVSADGERTYLLGFGQDLTEQHTAAQRLHWQAHHDPLTGLTNRRGLHTELHSLISDAHPGQCAAVCALDVDGFKAVNDTYGHAVGDQILVELAERLRRCLNTDREVLARLGGDEFIVVLPPCAVEQARKTIDLLHGAVVEPFILPDGPRAISISIGAVVTALTGRHVPELLAEADDCLYQAKALGKNRWILRTGAQSSTGSRDRPEIPR</sequence>
<accession>A0A2N3VJM8</accession>
<evidence type="ECO:0000313" key="4">
    <source>
        <dbReference type="EMBL" id="PKV81823.1"/>
    </source>
</evidence>
<dbReference type="Pfam" id="PF00990">
    <property type="entry name" value="GGDEF"/>
    <property type="match status" value="1"/>
</dbReference>
<dbReference type="InterPro" id="IPR035965">
    <property type="entry name" value="PAS-like_dom_sf"/>
</dbReference>
<dbReference type="NCBIfam" id="TIGR00254">
    <property type="entry name" value="GGDEF"/>
    <property type="match status" value="1"/>
</dbReference>
<dbReference type="Gene3D" id="3.30.450.20">
    <property type="entry name" value="PAS domain"/>
    <property type="match status" value="1"/>
</dbReference>
<dbReference type="InterPro" id="IPR000014">
    <property type="entry name" value="PAS"/>
</dbReference>
<gene>
    <name evidence="4" type="ORF">ATK86_6295</name>
</gene>
<dbReference type="InterPro" id="IPR029787">
    <property type="entry name" value="Nucleotide_cyclase"/>
</dbReference>
<dbReference type="PROSITE" id="PS50113">
    <property type="entry name" value="PAC"/>
    <property type="match status" value="1"/>
</dbReference>
<dbReference type="Proteomes" id="UP000233766">
    <property type="component" value="Unassembled WGS sequence"/>
</dbReference>
<dbReference type="SMART" id="SM00267">
    <property type="entry name" value="GGDEF"/>
    <property type="match status" value="1"/>
</dbReference>
<dbReference type="PROSITE" id="PS50887">
    <property type="entry name" value="GGDEF"/>
    <property type="match status" value="1"/>
</dbReference>
<dbReference type="SMART" id="SM00091">
    <property type="entry name" value="PAS"/>
    <property type="match status" value="1"/>
</dbReference>
<dbReference type="InterPro" id="IPR000160">
    <property type="entry name" value="GGDEF_dom"/>
</dbReference>
<feature type="domain" description="PAS" evidence="1">
    <location>
        <begin position="138"/>
        <end position="163"/>
    </location>
</feature>
<dbReference type="SUPFAM" id="SSF55073">
    <property type="entry name" value="Nucleotide cyclase"/>
    <property type="match status" value="1"/>
</dbReference>
<protein>
    <submittedName>
        <fullName evidence="4">PAS domain S-box-containing protein/diguanylate cyclase (GGDEF)-like protein</fullName>
    </submittedName>
</protein>
<evidence type="ECO:0000259" key="2">
    <source>
        <dbReference type="PROSITE" id="PS50113"/>
    </source>
</evidence>
<dbReference type="AlphaFoldDB" id="A0A2N3VJM8"/>
<feature type="domain" description="PAC" evidence="2">
    <location>
        <begin position="193"/>
        <end position="245"/>
    </location>
</feature>